<feature type="compositionally biased region" description="Polar residues" evidence="4">
    <location>
        <begin position="300"/>
        <end position="314"/>
    </location>
</feature>
<organism evidence="5 6">
    <name type="scientific">Torulaspora delbrueckii</name>
    <name type="common">Yeast</name>
    <name type="synonym">Candida colliculosa</name>
    <dbReference type="NCBI Taxonomy" id="4950"/>
    <lineage>
        <taxon>Eukaryota</taxon>
        <taxon>Fungi</taxon>
        <taxon>Dikarya</taxon>
        <taxon>Ascomycota</taxon>
        <taxon>Saccharomycotina</taxon>
        <taxon>Saccharomycetes</taxon>
        <taxon>Saccharomycetales</taxon>
        <taxon>Saccharomycetaceae</taxon>
        <taxon>Torulaspora</taxon>
    </lineage>
</organism>
<dbReference type="STRING" id="1076872.G8ZQG8"/>
<feature type="region of interest" description="Disordered" evidence="4">
    <location>
        <begin position="276"/>
        <end position="375"/>
    </location>
</feature>
<feature type="compositionally biased region" description="Basic and acidic residues" evidence="4">
    <location>
        <begin position="345"/>
        <end position="355"/>
    </location>
</feature>
<dbReference type="GO" id="GO:0031932">
    <property type="term" value="C:TORC2 complex"/>
    <property type="evidence" value="ECO:0007669"/>
    <property type="project" value="EnsemblFungi"/>
</dbReference>
<dbReference type="OrthoDB" id="823504at2759"/>
<dbReference type="PROSITE" id="PS50088">
    <property type="entry name" value="ANK_REPEAT"/>
    <property type="match status" value="2"/>
</dbReference>
<protein>
    <recommendedName>
        <fullName evidence="7">Target of rapamycin complex 2 subunit AVO2</fullName>
    </recommendedName>
</protein>
<dbReference type="GO" id="GO:0030950">
    <property type="term" value="P:establishment or maintenance of actin cytoskeleton polarity"/>
    <property type="evidence" value="ECO:0007669"/>
    <property type="project" value="EnsemblFungi"/>
</dbReference>
<reference evidence="5 6" key="1">
    <citation type="journal article" date="2011" name="Proc. Natl. Acad. Sci. U.S.A.">
        <title>Evolutionary erosion of yeast sex chromosomes by mating-type switching accidents.</title>
        <authorList>
            <person name="Gordon J.L."/>
            <person name="Armisen D."/>
            <person name="Proux-Wera E."/>
            <person name="Oheigeartaigh S.S."/>
            <person name="Byrne K.P."/>
            <person name="Wolfe K.H."/>
        </authorList>
    </citation>
    <scope>NUCLEOTIDE SEQUENCE [LARGE SCALE GENOMIC DNA]</scope>
    <source>
        <strain evidence="6">ATCC 10662 / CBS 1146 / NBRC 0425 / NCYC 2629 / NRRL Y-866</strain>
    </source>
</reference>
<dbReference type="PANTHER" id="PTHR24198:SF165">
    <property type="entry name" value="ANKYRIN REPEAT-CONTAINING PROTEIN-RELATED"/>
    <property type="match status" value="1"/>
</dbReference>
<dbReference type="Pfam" id="PF13637">
    <property type="entry name" value="Ank_4"/>
    <property type="match status" value="1"/>
</dbReference>
<dbReference type="SMART" id="SM00248">
    <property type="entry name" value="ANK"/>
    <property type="match status" value="4"/>
</dbReference>
<evidence type="ECO:0000256" key="2">
    <source>
        <dbReference type="ARBA" id="ARBA00023043"/>
    </source>
</evidence>
<name>G8ZQG8_TORDE</name>
<dbReference type="Proteomes" id="UP000005627">
    <property type="component" value="Chromosome 2"/>
</dbReference>
<keyword evidence="1" id="KW-0677">Repeat</keyword>
<dbReference type="GO" id="GO:0001558">
    <property type="term" value="P:regulation of cell growth"/>
    <property type="evidence" value="ECO:0007669"/>
    <property type="project" value="EnsemblFungi"/>
</dbReference>
<evidence type="ECO:0008006" key="7">
    <source>
        <dbReference type="Google" id="ProtNLM"/>
    </source>
</evidence>
<sequence>MLGDPSVRLREAVIEGNLLIVKRLLRRFPCYLTNIDPTNGWTSLHYASYHGRYLICVYLIQLGHDKRELATTFKGNTCVHLALMNGHEQTTHLLLQYFPGFIDRPGEHGRAPIHIACMHDHFQCLSLLMGVGAKLDITDDDGDTPLHVCLEYGSIHCMKLLLIDGGIVNDNARNNLNWRPSDVAETFELAKLYAKTLKEAQLPGLPRKPSYNSFRTPVLTSKSVFDDGPSPVLTMNSPYSIYAQTAPIPQLPRISTSRRPSAAVSIKSPIANTSFQSRLASKDSSLTSSGSSLNKKDTRNSVIDWQRTTSSSEVSPEKREPAKMELPTDGGRLTGPLARNGSPVDSREKPSPQEGRKRRISLLNIPVAKLRQQES</sequence>
<dbReference type="InterPro" id="IPR002110">
    <property type="entry name" value="Ankyrin_rpt"/>
</dbReference>
<dbReference type="PANTHER" id="PTHR24198">
    <property type="entry name" value="ANKYRIN REPEAT AND PROTEIN KINASE DOMAIN-CONTAINING PROTEIN"/>
    <property type="match status" value="1"/>
</dbReference>
<feature type="repeat" description="ANK" evidence="3">
    <location>
        <begin position="108"/>
        <end position="140"/>
    </location>
</feature>
<dbReference type="Pfam" id="PF12796">
    <property type="entry name" value="Ank_2"/>
    <property type="match status" value="1"/>
</dbReference>
<dbReference type="InParanoid" id="G8ZQG8"/>
<feature type="compositionally biased region" description="Low complexity" evidence="4">
    <location>
        <begin position="277"/>
        <end position="293"/>
    </location>
</feature>
<dbReference type="GeneID" id="11505256"/>
<dbReference type="FunCoup" id="G8ZQG8">
    <property type="interactions" value="52"/>
</dbReference>
<evidence type="ECO:0000256" key="3">
    <source>
        <dbReference type="PROSITE-ProRule" id="PRU00023"/>
    </source>
</evidence>
<gene>
    <name evidence="5" type="primary">TDEL0B07330</name>
    <name evidence="5" type="ORF">TDEL_0B07330</name>
</gene>
<proteinExistence type="predicted"/>
<evidence type="ECO:0000256" key="1">
    <source>
        <dbReference type="ARBA" id="ARBA00022737"/>
    </source>
</evidence>
<accession>G8ZQG8</accession>
<feature type="repeat" description="ANK" evidence="3">
    <location>
        <begin position="141"/>
        <end position="173"/>
    </location>
</feature>
<dbReference type="InterPro" id="IPR036770">
    <property type="entry name" value="Ankyrin_rpt-contain_sf"/>
</dbReference>
<dbReference type="RefSeq" id="XP_003680073.1">
    <property type="nucleotide sequence ID" value="XM_003680025.1"/>
</dbReference>
<evidence type="ECO:0000256" key="4">
    <source>
        <dbReference type="SAM" id="MobiDB-lite"/>
    </source>
</evidence>
<dbReference type="eggNOG" id="KOG0504">
    <property type="taxonomic scope" value="Eukaryota"/>
</dbReference>
<dbReference type="PROSITE" id="PS50297">
    <property type="entry name" value="ANK_REP_REGION"/>
    <property type="match status" value="2"/>
</dbReference>
<evidence type="ECO:0000313" key="5">
    <source>
        <dbReference type="EMBL" id="CCE90862.1"/>
    </source>
</evidence>
<dbReference type="KEGG" id="tdl:TDEL_0B07330"/>
<dbReference type="GO" id="GO:0005886">
    <property type="term" value="C:plasma membrane"/>
    <property type="evidence" value="ECO:0007669"/>
    <property type="project" value="EnsemblFungi"/>
</dbReference>
<evidence type="ECO:0000313" key="6">
    <source>
        <dbReference type="Proteomes" id="UP000005627"/>
    </source>
</evidence>
<dbReference type="AlphaFoldDB" id="G8ZQG8"/>
<keyword evidence="6" id="KW-1185">Reference proteome</keyword>
<dbReference type="SUPFAM" id="SSF48403">
    <property type="entry name" value="Ankyrin repeat"/>
    <property type="match status" value="1"/>
</dbReference>
<keyword evidence="2 3" id="KW-0040">ANK repeat</keyword>
<dbReference type="EMBL" id="HE616743">
    <property type="protein sequence ID" value="CCE90862.1"/>
    <property type="molecule type" value="Genomic_DNA"/>
</dbReference>
<dbReference type="Gene3D" id="1.25.40.20">
    <property type="entry name" value="Ankyrin repeat-containing domain"/>
    <property type="match status" value="1"/>
</dbReference>
<dbReference type="HOGENOM" id="CLU_036011_0_0_1"/>